<gene>
    <name evidence="1" type="ORF">R1flu_008905</name>
</gene>
<protein>
    <submittedName>
        <fullName evidence="1">Uncharacterized protein</fullName>
    </submittedName>
</protein>
<proteinExistence type="predicted"/>
<evidence type="ECO:0000313" key="1">
    <source>
        <dbReference type="EMBL" id="KAL2641318.1"/>
    </source>
</evidence>
<name>A0ABD1Z0R6_9MARC</name>
<dbReference type="Proteomes" id="UP001605036">
    <property type="component" value="Unassembled WGS sequence"/>
</dbReference>
<comment type="caution">
    <text evidence="1">The sequence shown here is derived from an EMBL/GenBank/DDBJ whole genome shotgun (WGS) entry which is preliminary data.</text>
</comment>
<dbReference type="AlphaFoldDB" id="A0ABD1Z0R6"/>
<keyword evidence="2" id="KW-1185">Reference proteome</keyword>
<evidence type="ECO:0000313" key="2">
    <source>
        <dbReference type="Proteomes" id="UP001605036"/>
    </source>
</evidence>
<organism evidence="1 2">
    <name type="scientific">Riccia fluitans</name>
    <dbReference type="NCBI Taxonomy" id="41844"/>
    <lineage>
        <taxon>Eukaryota</taxon>
        <taxon>Viridiplantae</taxon>
        <taxon>Streptophyta</taxon>
        <taxon>Embryophyta</taxon>
        <taxon>Marchantiophyta</taxon>
        <taxon>Marchantiopsida</taxon>
        <taxon>Marchantiidae</taxon>
        <taxon>Marchantiales</taxon>
        <taxon>Ricciaceae</taxon>
        <taxon>Riccia</taxon>
    </lineage>
</organism>
<accession>A0ABD1Z0R6</accession>
<reference evidence="1 2" key="1">
    <citation type="submission" date="2024-09" db="EMBL/GenBank/DDBJ databases">
        <title>Chromosome-scale assembly of Riccia fluitans.</title>
        <authorList>
            <person name="Paukszto L."/>
            <person name="Sawicki J."/>
            <person name="Karawczyk K."/>
            <person name="Piernik-Szablinska J."/>
            <person name="Szczecinska M."/>
            <person name="Mazdziarz M."/>
        </authorList>
    </citation>
    <scope>NUCLEOTIDE SEQUENCE [LARGE SCALE GENOMIC DNA]</scope>
    <source>
        <strain evidence="1">Rf_01</strain>
        <tissue evidence="1">Aerial parts of the thallus</tissue>
    </source>
</reference>
<dbReference type="EMBL" id="JBHFFA010000002">
    <property type="protein sequence ID" value="KAL2641318.1"/>
    <property type="molecule type" value="Genomic_DNA"/>
</dbReference>
<sequence>MSILISQGRRAVSKRFTVEISNYACLKNYLLELRGNLSMLATCPPDLELEFSEIEVTGITDRLDGGCSDPRREGLRITGKSGTIEYIPMRVFYAVANSGR</sequence>